<dbReference type="WBParaSite" id="HCON_00097600-00001">
    <property type="protein sequence ID" value="HCON_00097600-00001"/>
    <property type="gene ID" value="HCON_00097600"/>
</dbReference>
<dbReference type="PANTHER" id="PTHR10736:SF0">
    <property type="entry name" value="BESTROPHIN HOMOLOG"/>
    <property type="match status" value="1"/>
</dbReference>
<dbReference type="InterPro" id="IPR021134">
    <property type="entry name" value="Bestrophin-like"/>
</dbReference>
<protein>
    <recommendedName>
        <fullName evidence="6">Bestrophin homolog</fullName>
    </recommendedName>
</protein>
<dbReference type="PANTHER" id="PTHR10736">
    <property type="entry name" value="BESTROPHIN"/>
    <property type="match status" value="1"/>
</dbReference>
<evidence type="ECO:0000256" key="6">
    <source>
        <dbReference type="RuleBase" id="RU363126"/>
    </source>
</evidence>
<keyword evidence="4 6" id="KW-0472">Membrane</keyword>
<keyword evidence="6" id="KW-1003">Cell membrane</keyword>
<evidence type="ECO:0000313" key="7">
    <source>
        <dbReference type="Proteomes" id="UP000025227"/>
    </source>
</evidence>
<evidence type="ECO:0000256" key="5">
    <source>
        <dbReference type="ARBA" id="ARBA00034769"/>
    </source>
</evidence>
<feature type="transmembrane region" description="Helical" evidence="6">
    <location>
        <begin position="18"/>
        <end position="37"/>
    </location>
</feature>
<feature type="transmembrane region" description="Helical" evidence="6">
    <location>
        <begin position="49"/>
        <end position="67"/>
    </location>
</feature>
<dbReference type="GO" id="GO:0005886">
    <property type="term" value="C:plasma membrane"/>
    <property type="evidence" value="ECO:0007669"/>
    <property type="project" value="UniProtKB-SubCell"/>
</dbReference>
<dbReference type="Pfam" id="PF01062">
    <property type="entry name" value="Bestrophin"/>
    <property type="match status" value="1"/>
</dbReference>
<keyword evidence="6" id="KW-0406">Ion transport</keyword>
<dbReference type="GO" id="GO:0005254">
    <property type="term" value="F:chloride channel activity"/>
    <property type="evidence" value="ECO:0007669"/>
    <property type="project" value="UniProtKB-KW"/>
</dbReference>
<comment type="function">
    <text evidence="6">Forms chloride channels.</text>
</comment>
<evidence type="ECO:0000256" key="2">
    <source>
        <dbReference type="ARBA" id="ARBA00022692"/>
    </source>
</evidence>
<keyword evidence="6" id="KW-0407">Ion channel</keyword>
<dbReference type="OMA" id="KLIWREM"/>
<accession>A0A7I4YGH1</accession>
<name>A0A7I4YGH1_HAECO</name>
<evidence type="ECO:0000256" key="4">
    <source>
        <dbReference type="ARBA" id="ARBA00023136"/>
    </source>
</evidence>
<dbReference type="GO" id="GO:0034707">
    <property type="term" value="C:chloride channel complex"/>
    <property type="evidence" value="ECO:0007669"/>
    <property type="project" value="UniProtKB-KW"/>
</dbReference>
<dbReference type="AlphaFoldDB" id="A0A7I4YGH1"/>
<dbReference type="Proteomes" id="UP000025227">
    <property type="component" value="Unplaced"/>
</dbReference>
<keyword evidence="3 6" id="KW-1133">Transmembrane helix</keyword>
<comment type="subcellular location">
    <subcellularLocation>
        <location evidence="6">Cell membrane</location>
        <topology evidence="6">Multi-pass membrane protein</topology>
    </subcellularLocation>
    <subcellularLocation>
        <location evidence="1">Membrane</location>
    </subcellularLocation>
</comment>
<evidence type="ECO:0000256" key="1">
    <source>
        <dbReference type="ARBA" id="ARBA00004370"/>
    </source>
</evidence>
<proteinExistence type="inferred from homology"/>
<dbReference type="InterPro" id="IPR000615">
    <property type="entry name" value="Bestrophin"/>
</dbReference>
<keyword evidence="6" id="KW-0868">Chloride</keyword>
<keyword evidence="6" id="KW-0813">Transport</keyword>
<comment type="similarity">
    <text evidence="5 6">Belongs to the anion channel-forming bestrophin (TC 1.A.46) family. Calcium-sensitive chloride channel subfamily.</text>
</comment>
<dbReference type="OrthoDB" id="201595at2759"/>
<evidence type="ECO:0000313" key="8">
    <source>
        <dbReference type="WBParaSite" id="HCON_00097600-00001"/>
    </source>
</evidence>
<keyword evidence="2 6" id="KW-0812">Transmembrane</keyword>
<evidence type="ECO:0000256" key="3">
    <source>
        <dbReference type="ARBA" id="ARBA00022989"/>
    </source>
</evidence>
<sequence>FIAAFPAVWSGHLMTVQYSLPAATAYGTAFLRLLLLWRGSVWKLVVIELLIWALGCIILTAVFLFVIERNEYAESEYCNVLEHMDRLPFKSTLTVILGFTALTCVQRWMDVYNLLVWPENVALMFNSWFRDEALAPEEARIVRHSVYRYLLLTYILLLRDVSIPIKKQFPTYQHLIQGKLLTKEELELMESSNIDPNYCRYWMPLLWLCQLVKKYYKPGRSASSRRATIMEEAHFGKFINEISRVRGLLGDILSYDWIPMPLANTQTITFAVYSYLIVDGILQDYPLCQNNHNWSIMATLTRFGFSLLLNTFYLGWLKCAQVILNPFGLDDDDFEACALIDMYQRSLAAIFTRPETLQPVGRHTYGRLPHTVGSALMGGTSETSLVGSMAHKTIPRLGQEVIRRRR</sequence>
<keyword evidence="7" id="KW-1185">Reference proteome</keyword>
<reference evidence="8" key="1">
    <citation type="submission" date="2020-12" db="UniProtKB">
        <authorList>
            <consortium name="WormBaseParasite"/>
        </authorList>
    </citation>
    <scope>IDENTIFICATION</scope>
    <source>
        <strain evidence="8">MHco3</strain>
    </source>
</reference>
<keyword evidence="6" id="KW-0869">Chloride channel</keyword>
<organism evidence="7 8">
    <name type="scientific">Haemonchus contortus</name>
    <name type="common">Barber pole worm</name>
    <dbReference type="NCBI Taxonomy" id="6289"/>
    <lineage>
        <taxon>Eukaryota</taxon>
        <taxon>Metazoa</taxon>
        <taxon>Ecdysozoa</taxon>
        <taxon>Nematoda</taxon>
        <taxon>Chromadorea</taxon>
        <taxon>Rhabditida</taxon>
        <taxon>Rhabditina</taxon>
        <taxon>Rhabditomorpha</taxon>
        <taxon>Strongyloidea</taxon>
        <taxon>Trichostrongylidae</taxon>
        <taxon>Haemonchus</taxon>
    </lineage>
</organism>